<evidence type="ECO:0000256" key="7">
    <source>
        <dbReference type="ARBA" id="ARBA00023136"/>
    </source>
</evidence>
<keyword evidence="3" id="KW-0813">Transport</keyword>
<keyword evidence="6 8" id="KW-1133">Transmembrane helix</keyword>
<feature type="transmembrane region" description="Helical" evidence="8">
    <location>
        <begin position="201"/>
        <end position="233"/>
    </location>
</feature>
<proteinExistence type="inferred from homology"/>
<comment type="similarity">
    <text evidence="2">Belongs to the autoinducer-2 exporter (AI-2E) (TC 2.A.86) family.</text>
</comment>
<evidence type="ECO:0000256" key="3">
    <source>
        <dbReference type="ARBA" id="ARBA00022448"/>
    </source>
</evidence>
<feature type="transmembrane region" description="Helical" evidence="8">
    <location>
        <begin position="27"/>
        <end position="44"/>
    </location>
</feature>
<feature type="transmembrane region" description="Helical" evidence="8">
    <location>
        <begin position="245"/>
        <end position="270"/>
    </location>
</feature>
<evidence type="ECO:0000313" key="9">
    <source>
        <dbReference type="EMBL" id="GIE50354.1"/>
    </source>
</evidence>
<evidence type="ECO:0000313" key="10">
    <source>
        <dbReference type="Proteomes" id="UP000647172"/>
    </source>
</evidence>
<dbReference type="PANTHER" id="PTHR21716:SF53">
    <property type="entry name" value="PERMEASE PERM-RELATED"/>
    <property type="match status" value="1"/>
</dbReference>
<dbReference type="GO" id="GO:0005886">
    <property type="term" value="C:plasma membrane"/>
    <property type="evidence" value="ECO:0007669"/>
    <property type="project" value="UniProtKB-SubCell"/>
</dbReference>
<dbReference type="EMBL" id="BOMQ01000047">
    <property type="protein sequence ID" value="GIE50354.1"/>
    <property type="molecule type" value="Genomic_DNA"/>
</dbReference>
<dbReference type="Proteomes" id="UP000647172">
    <property type="component" value="Unassembled WGS sequence"/>
</dbReference>
<sequence length="352" mass="37551">MVVIGLVLATVLLLTLAYETRRVLTWIVIAVFFAVALHPAVSLLDRRIGWMRRWLATLLVFLLAFAFIAGLVTVFVIPLVREGTQLADDLPALIADIRAGRGPVGDLAERFHVLDYAQSHSAQIRGYLSGLGAPTLAALQGAATGVAGALTVFVLSYLMVLEAPKVISGFLALFPEHRAERIRRVSHDCARTVTGYITGNLLISLICGLLTYLVLAVLGVPFAGLIALFVGLADLIPLVGATLGAVVAVLAAFTDSVVSGLVVLAFFVLYQQLENHLLQPLIFARTVQLNPLTVLLAILIGVELAGILGALLAIPVAGILQIIARDIWDTRRGRLKPEPTVGEDRTTAPDPA</sequence>
<reference evidence="9" key="1">
    <citation type="submission" date="2021-01" db="EMBL/GenBank/DDBJ databases">
        <title>Whole genome shotgun sequence of Actinoplanes nipponensis NBRC 14063.</title>
        <authorList>
            <person name="Komaki H."/>
            <person name="Tamura T."/>
        </authorList>
    </citation>
    <scope>NUCLEOTIDE SEQUENCE</scope>
    <source>
        <strain evidence="9">NBRC 14063</strain>
    </source>
</reference>
<dbReference type="AlphaFoldDB" id="A0A919JG19"/>
<feature type="transmembrane region" description="Helical" evidence="8">
    <location>
        <begin position="137"/>
        <end position="160"/>
    </location>
</feature>
<dbReference type="InterPro" id="IPR002549">
    <property type="entry name" value="AI-2E-like"/>
</dbReference>
<feature type="transmembrane region" description="Helical" evidence="8">
    <location>
        <begin position="56"/>
        <end position="80"/>
    </location>
</feature>
<evidence type="ECO:0000256" key="4">
    <source>
        <dbReference type="ARBA" id="ARBA00022475"/>
    </source>
</evidence>
<keyword evidence="7 8" id="KW-0472">Membrane</keyword>
<feature type="transmembrane region" description="Helical" evidence="8">
    <location>
        <begin position="306"/>
        <end position="324"/>
    </location>
</feature>
<evidence type="ECO:0000256" key="1">
    <source>
        <dbReference type="ARBA" id="ARBA00004651"/>
    </source>
</evidence>
<name>A0A919JG19_9ACTN</name>
<comment type="subcellular location">
    <subcellularLocation>
        <location evidence="1">Cell membrane</location>
        <topology evidence="1">Multi-pass membrane protein</topology>
    </subcellularLocation>
</comment>
<evidence type="ECO:0000256" key="8">
    <source>
        <dbReference type="SAM" id="Phobius"/>
    </source>
</evidence>
<organism evidence="9 10">
    <name type="scientific">Actinoplanes nipponensis</name>
    <dbReference type="NCBI Taxonomy" id="135950"/>
    <lineage>
        <taxon>Bacteria</taxon>
        <taxon>Bacillati</taxon>
        <taxon>Actinomycetota</taxon>
        <taxon>Actinomycetes</taxon>
        <taxon>Micromonosporales</taxon>
        <taxon>Micromonosporaceae</taxon>
        <taxon>Actinoplanes</taxon>
    </lineage>
</organism>
<evidence type="ECO:0000256" key="5">
    <source>
        <dbReference type="ARBA" id="ARBA00022692"/>
    </source>
</evidence>
<dbReference type="Pfam" id="PF01594">
    <property type="entry name" value="AI-2E_transport"/>
    <property type="match status" value="1"/>
</dbReference>
<protein>
    <submittedName>
        <fullName evidence="9">AI-2E family transporter</fullName>
    </submittedName>
</protein>
<keyword evidence="5 8" id="KW-0812">Transmembrane</keyword>
<accession>A0A919JG19</accession>
<comment type="caution">
    <text evidence="9">The sequence shown here is derived from an EMBL/GenBank/DDBJ whole genome shotgun (WGS) entry which is preliminary data.</text>
</comment>
<gene>
    <name evidence="9" type="ORF">Ani05nite_38880</name>
</gene>
<evidence type="ECO:0000256" key="2">
    <source>
        <dbReference type="ARBA" id="ARBA00009773"/>
    </source>
</evidence>
<evidence type="ECO:0000256" key="6">
    <source>
        <dbReference type="ARBA" id="ARBA00022989"/>
    </source>
</evidence>
<keyword evidence="4" id="KW-1003">Cell membrane</keyword>
<dbReference type="PANTHER" id="PTHR21716">
    <property type="entry name" value="TRANSMEMBRANE PROTEIN"/>
    <property type="match status" value="1"/>
</dbReference>
<keyword evidence="10" id="KW-1185">Reference proteome</keyword>